<evidence type="ECO:0000259" key="1">
    <source>
        <dbReference type="Pfam" id="PF13468"/>
    </source>
</evidence>
<keyword evidence="3" id="KW-1185">Reference proteome</keyword>
<proteinExistence type="predicted"/>
<sequence length="205" mass="22388">MLILDHLAVAAEDLATGVAYVESALGVKMSAGGEHPLMGTHNRLLGLADGLYLEVITINPAAPESPHPRWFDLDNFRGTPRLTNWVVRTDNINTAVTHSPEGVGIPMALNRGDLRWKMAVPENGKLPFGGAFPALIEWEGDAHPAARLPQSGCRLCKFEIFHPKAIELRAVMGGLFEDDRVSIEEASKISFRAEFETPDGVRVLK</sequence>
<dbReference type="Gene3D" id="3.10.180.10">
    <property type="entry name" value="2,3-Dihydroxybiphenyl 1,2-Dioxygenase, domain 1"/>
    <property type="match status" value="1"/>
</dbReference>
<comment type="caution">
    <text evidence="2">The sequence shown here is derived from an EMBL/GenBank/DDBJ whole genome shotgun (WGS) entry which is preliminary data.</text>
</comment>
<protein>
    <submittedName>
        <fullName evidence="2">VOC family protein</fullName>
    </submittedName>
</protein>
<reference evidence="2 3" key="1">
    <citation type="submission" date="2024-09" db="EMBL/GenBank/DDBJ databases">
        <authorList>
            <person name="Sun Q."/>
            <person name="Mori K."/>
        </authorList>
    </citation>
    <scope>NUCLEOTIDE SEQUENCE [LARGE SCALE GENOMIC DNA]</scope>
    <source>
        <strain evidence="2 3">CECT 8726</strain>
    </source>
</reference>
<dbReference type="EMBL" id="JBHMEA010000007">
    <property type="protein sequence ID" value="MFB9230693.1"/>
    <property type="molecule type" value="Genomic_DNA"/>
</dbReference>
<dbReference type="InterPro" id="IPR029068">
    <property type="entry name" value="Glyas_Bleomycin-R_OHBP_Dase"/>
</dbReference>
<evidence type="ECO:0000313" key="2">
    <source>
        <dbReference type="EMBL" id="MFB9230693.1"/>
    </source>
</evidence>
<dbReference type="Pfam" id="PF13468">
    <property type="entry name" value="Glyoxalase_3"/>
    <property type="match status" value="1"/>
</dbReference>
<feature type="domain" description="Glyoxalase-like" evidence="1">
    <location>
        <begin position="4"/>
        <end position="169"/>
    </location>
</feature>
<name>A0ABV5JD62_9RHOB</name>
<evidence type="ECO:0000313" key="3">
    <source>
        <dbReference type="Proteomes" id="UP001589683"/>
    </source>
</evidence>
<accession>A0ABV5JD62</accession>
<dbReference type="Proteomes" id="UP001589683">
    <property type="component" value="Unassembled WGS sequence"/>
</dbReference>
<dbReference type="RefSeq" id="WP_213887420.1">
    <property type="nucleotide sequence ID" value="NZ_JAGFNU010000001.1"/>
</dbReference>
<gene>
    <name evidence="2" type="ORF">ACFFUT_02690</name>
</gene>
<dbReference type="InterPro" id="IPR025870">
    <property type="entry name" value="Glyoxalase-like_dom"/>
</dbReference>
<organism evidence="2 3">
    <name type="scientific">Pseudohalocynthiibacter aestuariivivens</name>
    <dbReference type="NCBI Taxonomy" id="1591409"/>
    <lineage>
        <taxon>Bacteria</taxon>
        <taxon>Pseudomonadati</taxon>
        <taxon>Pseudomonadota</taxon>
        <taxon>Alphaproteobacteria</taxon>
        <taxon>Rhodobacterales</taxon>
        <taxon>Paracoccaceae</taxon>
        <taxon>Pseudohalocynthiibacter</taxon>
    </lineage>
</organism>